<evidence type="ECO:0000259" key="3">
    <source>
        <dbReference type="SMART" id="SM01362"/>
    </source>
</evidence>
<protein>
    <recommendedName>
        <fullName evidence="6">Ribosome biogenesis protein BMS1/TSR1 C-terminal domain-containing protein</fullName>
    </recommendedName>
</protein>
<dbReference type="STRING" id="5875.Q4N9V4"/>
<dbReference type="Pfam" id="PF08142">
    <property type="entry name" value="AARP2CN"/>
    <property type="match status" value="1"/>
</dbReference>
<dbReference type="AlphaFoldDB" id="Q4N9V4"/>
<name>Q4N9V4_THEPA</name>
<feature type="domain" description="Ribosome biogenesis protein BMS1/TSR1 C-terminal" evidence="3">
    <location>
        <begin position="441"/>
        <end position="727"/>
    </location>
</feature>
<dbReference type="PANTHER" id="PTHR12858:SF1">
    <property type="entry name" value="PRE-RRNA-PROCESSING PROTEIN TSR1 HOMOLOG"/>
    <property type="match status" value="1"/>
</dbReference>
<organism evidence="4 5">
    <name type="scientific">Theileria parva</name>
    <name type="common">East coast fever infection agent</name>
    <dbReference type="NCBI Taxonomy" id="5875"/>
    <lineage>
        <taxon>Eukaryota</taxon>
        <taxon>Sar</taxon>
        <taxon>Alveolata</taxon>
        <taxon>Apicomplexa</taxon>
        <taxon>Aconoidasida</taxon>
        <taxon>Piroplasmida</taxon>
        <taxon>Theileriidae</taxon>
        <taxon>Theileria</taxon>
    </lineage>
</organism>
<dbReference type="GeneID" id="3502710"/>
<comment type="caution">
    <text evidence="4">The sequence shown here is derived from an EMBL/GenBank/DDBJ whole genome shotgun (WGS) entry which is preliminary data.</text>
</comment>
<dbReference type="Proteomes" id="UP000001949">
    <property type="component" value="Unassembled WGS sequence"/>
</dbReference>
<proteinExistence type="inferred from homology"/>
<dbReference type="InterPro" id="IPR039761">
    <property type="entry name" value="Bms1/Tsr1"/>
</dbReference>
<feature type="domain" description="AARP2CN" evidence="2">
    <location>
        <begin position="222"/>
        <end position="298"/>
    </location>
</feature>
<comment type="similarity">
    <text evidence="1">Belongs to the TRAFAC class translation factor GTPase superfamily. Bms1-like GTPase family. TSR1 subfamily.</text>
</comment>
<dbReference type="GO" id="GO:0000462">
    <property type="term" value="P:maturation of SSU-rRNA from tricistronic rRNA transcript (SSU-rRNA, 5.8S rRNA, LSU-rRNA)"/>
    <property type="evidence" value="ECO:0007669"/>
    <property type="project" value="TreeGrafter"/>
</dbReference>
<reference evidence="4 5" key="1">
    <citation type="journal article" date="2005" name="Science">
        <title>Genome sequence of Theileria parva, a bovine pathogen that transforms lymphocytes.</title>
        <authorList>
            <person name="Gardner M.J."/>
            <person name="Bishop R."/>
            <person name="Shah T."/>
            <person name="de Villiers E.P."/>
            <person name="Carlton J.M."/>
            <person name="Hall N."/>
            <person name="Ren Q."/>
            <person name="Paulsen I.T."/>
            <person name="Pain A."/>
            <person name="Berriman M."/>
            <person name="Wilson R.J.M."/>
            <person name="Sato S."/>
            <person name="Ralph S.A."/>
            <person name="Mann D.J."/>
            <person name="Xiong Z."/>
            <person name="Shallom S.J."/>
            <person name="Weidman J."/>
            <person name="Jiang L."/>
            <person name="Lynn J."/>
            <person name="Weaver B."/>
            <person name="Shoaibi A."/>
            <person name="Domingo A.R."/>
            <person name="Wasawo D."/>
            <person name="Crabtree J."/>
            <person name="Wortman J.R."/>
            <person name="Haas B."/>
            <person name="Angiuoli S.V."/>
            <person name="Creasy T.H."/>
            <person name="Lu C."/>
            <person name="Suh B."/>
            <person name="Silva J.C."/>
            <person name="Utterback T.R."/>
            <person name="Feldblyum T.V."/>
            <person name="Pertea M."/>
            <person name="Allen J."/>
            <person name="Nierman W.C."/>
            <person name="Taracha E.L.N."/>
            <person name="Salzberg S.L."/>
            <person name="White O.R."/>
            <person name="Fitzhugh H.A."/>
            <person name="Morzaria S."/>
            <person name="Venter J.C."/>
            <person name="Fraser C.M."/>
            <person name="Nene V."/>
        </authorList>
    </citation>
    <scope>NUCLEOTIDE SEQUENCE [LARGE SCALE GENOMIC DNA]</scope>
    <source>
        <strain evidence="4 5">Muguga</strain>
    </source>
</reference>
<dbReference type="InParanoid" id="Q4N9V4"/>
<dbReference type="GO" id="GO:0034511">
    <property type="term" value="F:U3 snoRNA binding"/>
    <property type="evidence" value="ECO:0007669"/>
    <property type="project" value="TreeGrafter"/>
</dbReference>
<keyword evidence="5" id="KW-1185">Reference proteome</keyword>
<evidence type="ECO:0000256" key="1">
    <source>
        <dbReference type="ARBA" id="ARBA00038288"/>
    </source>
</evidence>
<dbReference type="GO" id="GO:0000479">
    <property type="term" value="P:endonucleolytic cleavage of tricistronic rRNA transcript (SSU-rRNA, 5.8S rRNA, LSU-rRNA)"/>
    <property type="evidence" value="ECO:0007669"/>
    <property type="project" value="TreeGrafter"/>
</dbReference>
<dbReference type="InterPro" id="IPR012948">
    <property type="entry name" value="AARP2CN"/>
</dbReference>
<dbReference type="OMA" id="NCDCKRI"/>
<sequence>MTIHRNILKQKNKPFKNSKSNKVKKNFSTSAVQKISPILSRKNKKYQIISKNKKIRLNLQEESPRNVFVLPFHSEINSFEVINALLSFHSSNSSAKSSYSKDGWLLSQPILLNQAFTHDGIPRRLIFYTCPRNLTDILYSASASDIILCLFRGASQDSPAFDELGYRILSSLRLQGIPSPVGVNFESALPGDRQPSSTLVRRYFHSEFGLDKKFTSVFSEKDLRTVLSLIGCVSTSDLSWRRDRGYMLSLNHTYDSDKKELVLEGYVKGLGFTVRHPVHLTSFGDFIIKKIDLLSDICPASTNSSKISVEKTVEELHNEDLSQLLSESECLNYVSHENSNSLDISNNVQNLNNYLNDGNHFHEDFSSKLRINKISAEGELLPDDNEMDQDTYYDYDNGSEGSVLSDESDFDLDDILETSSNSSKKIEFEQRSLEELSFPDEVDTPVDVLAKDRFRKYRSLKNIRSSVWDPYESLPIEYYKINEFENFRATMSSSKTQLKKSCEITNVSGSFISLTLVNFPPEDYATLSSSSRFPLVSTILPYERKVSVVNFNVARTSEGPDLLPSKTPLNLFCGFRRFPSIPIYSKSINVDRGKRGLYDRFFKKGDNCVATIYGLSLCPPTPVLALDQNETVLFGGHVSGSEPCRIIMKRILLTGYPMKVHKRRAIVRYMFFNPSDIKYFKPVQLFTKKGLRGKILQSLGTHGHMKCLFSDFITQDDIVCLPLYKRVFPKWNPHTWTKQL</sequence>
<dbReference type="KEGG" id="tpv:TP01_0015"/>
<dbReference type="GO" id="GO:0005634">
    <property type="term" value="C:nucleus"/>
    <property type="evidence" value="ECO:0007669"/>
    <property type="project" value="InterPro"/>
</dbReference>
<evidence type="ECO:0000313" key="5">
    <source>
        <dbReference type="Proteomes" id="UP000001949"/>
    </source>
</evidence>
<dbReference type="VEuPathDB" id="PiroplasmaDB:TpMuguga_01g00015"/>
<dbReference type="GO" id="GO:0005525">
    <property type="term" value="F:GTP binding"/>
    <property type="evidence" value="ECO:0007669"/>
    <property type="project" value="TreeGrafter"/>
</dbReference>
<gene>
    <name evidence="4" type="ordered locus">TP01_0015</name>
</gene>
<dbReference type="FunCoup" id="Q4N9V4">
    <property type="interactions" value="121"/>
</dbReference>
<dbReference type="SMART" id="SM00785">
    <property type="entry name" value="AARP2CN"/>
    <property type="match status" value="1"/>
</dbReference>
<dbReference type="EMBL" id="AAGK01000001">
    <property type="protein sequence ID" value="EAN33259.1"/>
    <property type="molecule type" value="Genomic_DNA"/>
</dbReference>
<dbReference type="InterPro" id="IPR007034">
    <property type="entry name" value="BMS1_TSR1_C"/>
</dbReference>
<dbReference type="GO" id="GO:0030688">
    <property type="term" value="C:preribosome, small subunit precursor"/>
    <property type="evidence" value="ECO:0007669"/>
    <property type="project" value="TreeGrafter"/>
</dbReference>
<dbReference type="SMART" id="SM01362">
    <property type="entry name" value="DUF663"/>
    <property type="match status" value="1"/>
</dbReference>
<dbReference type="PANTHER" id="PTHR12858">
    <property type="entry name" value="RIBOSOME BIOGENESIS PROTEIN"/>
    <property type="match status" value="1"/>
</dbReference>
<evidence type="ECO:0008006" key="6">
    <source>
        <dbReference type="Google" id="ProtNLM"/>
    </source>
</evidence>
<evidence type="ECO:0000259" key="2">
    <source>
        <dbReference type="SMART" id="SM00785"/>
    </source>
</evidence>
<accession>Q4N9V4</accession>
<evidence type="ECO:0000313" key="4">
    <source>
        <dbReference type="EMBL" id="EAN33259.1"/>
    </source>
</evidence>
<dbReference type="GO" id="GO:0003924">
    <property type="term" value="F:GTPase activity"/>
    <property type="evidence" value="ECO:0007669"/>
    <property type="project" value="TreeGrafter"/>
</dbReference>
<dbReference type="eggNOG" id="KOG1980">
    <property type="taxonomic scope" value="Eukaryota"/>
</dbReference>
<dbReference type="Pfam" id="PF04950">
    <property type="entry name" value="RIBIOP_C"/>
    <property type="match status" value="1"/>
</dbReference>